<dbReference type="SUPFAM" id="SSF53032">
    <property type="entry name" value="tRNA-intron endonuclease catalytic domain-like"/>
    <property type="match status" value="1"/>
</dbReference>
<dbReference type="GO" id="GO:0000379">
    <property type="term" value="P:tRNA-type intron splice site recognition and cleavage"/>
    <property type="evidence" value="ECO:0007669"/>
    <property type="project" value="TreeGrafter"/>
</dbReference>
<comment type="similarity">
    <text evidence="1 4">Belongs to the tRNA-intron endonuclease family.</text>
</comment>
<evidence type="ECO:0000256" key="1">
    <source>
        <dbReference type="ARBA" id="ARBA00008078"/>
    </source>
</evidence>
<gene>
    <name evidence="8" type="ORF">K466DRAFT_519412</name>
</gene>
<dbReference type="EC" id="4.6.1.16" evidence="4"/>
<feature type="region of interest" description="Disordered" evidence="6">
    <location>
        <begin position="162"/>
        <end position="188"/>
    </location>
</feature>
<dbReference type="Proteomes" id="UP000308197">
    <property type="component" value="Unassembled WGS sequence"/>
</dbReference>
<evidence type="ECO:0000259" key="7">
    <source>
        <dbReference type="Pfam" id="PF01974"/>
    </source>
</evidence>
<dbReference type="Gene3D" id="3.40.1350.10">
    <property type="match status" value="1"/>
</dbReference>
<feature type="domain" description="tRNA intron endonuclease catalytic" evidence="7">
    <location>
        <begin position="261"/>
        <end position="353"/>
    </location>
</feature>
<keyword evidence="3 4" id="KW-0456">Lyase</keyword>
<dbReference type="EMBL" id="ML211085">
    <property type="protein sequence ID" value="TFK89161.1"/>
    <property type="molecule type" value="Genomic_DNA"/>
</dbReference>
<dbReference type="InterPro" id="IPR036167">
    <property type="entry name" value="tRNA_intron_Endo_cat-like_sf"/>
</dbReference>
<feature type="active site" evidence="5">
    <location>
        <position position="346"/>
    </location>
</feature>
<dbReference type="InterPro" id="IPR006677">
    <property type="entry name" value="tRNA_intron_Endonuc_cat-like"/>
</dbReference>
<dbReference type="CDD" id="cd22363">
    <property type="entry name" value="tRNA-intron_lyase_C"/>
    <property type="match status" value="1"/>
</dbReference>
<organism evidence="8 9">
    <name type="scientific">Polyporus arcularius HHB13444</name>
    <dbReference type="NCBI Taxonomy" id="1314778"/>
    <lineage>
        <taxon>Eukaryota</taxon>
        <taxon>Fungi</taxon>
        <taxon>Dikarya</taxon>
        <taxon>Basidiomycota</taxon>
        <taxon>Agaricomycotina</taxon>
        <taxon>Agaricomycetes</taxon>
        <taxon>Polyporales</taxon>
        <taxon>Polyporaceae</taxon>
        <taxon>Polyporus</taxon>
    </lineage>
</organism>
<keyword evidence="9" id="KW-1185">Reference proteome</keyword>
<keyword evidence="2 4" id="KW-0819">tRNA processing</keyword>
<feature type="compositionally biased region" description="Low complexity" evidence="6">
    <location>
        <begin position="170"/>
        <end position="179"/>
    </location>
</feature>
<feature type="active site" evidence="5">
    <location>
        <position position="299"/>
    </location>
</feature>
<dbReference type="InterPro" id="IPR011856">
    <property type="entry name" value="tRNA_endonuc-like_dom_sf"/>
</dbReference>
<dbReference type="STRING" id="1314778.A0A5C3PIQ9"/>
<protein>
    <recommendedName>
        <fullName evidence="4">tRNA-splicing endonuclease subunit Sen2</fullName>
        <ecNumber evidence="4">4.6.1.16</ecNumber>
    </recommendedName>
</protein>
<dbReference type="FunFam" id="3.40.1350.10:FF:000007">
    <property type="entry name" value="tRNA-splicing endonuclease subunit Sen2"/>
    <property type="match status" value="1"/>
</dbReference>
<evidence type="ECO:0000256" key="3">
    <source>
        <dbReference type="ARBA" id="ARBA00023239"/>
    </source>
</evidence>
<comment type="function">
    <text evidence="4">Constitutes one of the two catalytic subunit of the tRNA-splicing endonuclease complex, a complex responsible for identification and cleavage of the splice sites in pre-tRNA. It cleaves pre-tRNA at the 5'- and 3'-splice sites to release the intron. The products are an intron and two tRNA half-molecules bearing 2',3'-cyclic phosphate and 5'-OH termini. There are no conserved sequences at the splice sites, but the intron is invariably located at the same site in the gene, placing the splice sites an invariant distance from the constant structural features of the tRNA body.</text>
</comment>
<accession>A0A5C3PIQ9</accession>
<dbReference type="InterPro" id="IPR016589">
    <property type="entry name" value="tRNA_splic_SEN2"/>
</dbReference>
<evidence type="ECO:0000256" key="4">
    <source>
        <dbReference type="PIRNR" id="PIRNR011789"/>
    </source>
</evidence>
<dbReference type="PANTHER" id="PTHR21227:SF0">
    <property type="entry name" value="TRNA-SPLICING ENDONUCLEASE SUBUNIT SEN2"/>
    <property type="match status" value="1"/>
</dbReference>
<dbReference type="GO" id="GO:0000213">
    <property type="term" value="F:tRNA-intron lyase activity"/>
    <property type="evidence" value="ECO:0007669"/>
    <property type="project" value="UniProtKB-UniRule"/>
</dbReference>
<evidence type="ECO:0000313" key="9">
    <source>
        <dbReference type="Proteomes" id="UP000308197"/>
    </source>
</evidence>
<dbReference type="PIRSF" id="PIRSF011789">
    <property type="entry name" value="tRNA_splic_SEN2"/>
    <property type="match status" value="1"/>
</dbReference>
<dbReference type="FunCoup" id="A0A5C3PIQ9">
    <property type="interactions" value="23"/>
</dbReference>
<dbReference type="GO" id="GO:0003676">
    <property type="term" value="F:nucleic acid binding"/>
    <property type="evidence" value="ECO:0007669"/>
    <property type="project" value="InterPro"/>
</dbReference>
<dbReference type="InParanoid" id="A0A5C3PIQ9"/>
<dbReference type="InterPro" id="IPR006676">
    <property type="entry name" value="tRNA_splic"/>
</dbReference>
<evidence type="ECO:0000256" key="2">
    <source>
        <dbReference type="ARBA" id="ARBA00022694"/>
    </source>
</evidence>
<feature type="active site" evidence="5">
    <location>
        <position position="291"/>
    </location>
</feature>
<proteinExistence type="inferred from homology"/>
<evidence type="ECO:0000313" key="8">
    <source>
        <dbReference type="EMBL" id="TFK89161.1"/>
    </source>
</evidence>
<dbReference type="Pfam" id="PF01974">
    <property type="entry name" value="tRNA_int_endo"/>
    <property type="match status" value="1"/>
</dbReference>
<evidence type="ECO:0000256" key="6">
    <source>
        <dbReference type="SAM" id="MobiDB-lite"/>
    </source>
</evidence>
<dbReference type="PANTHER" id="PTHR21227">
    <property type="entry name" value="TRNA-SPLICING ENDONUCLEASE SUBUNIT SEN2"/>
    <property type="match status" value="1"/>
</dbReference>
<evidence type="ECO:0000256" key="5">
    <source>
        <dbReference type="PIRSR" id="PIRSR011789-1"/>
    </source>
</evidence>
<dbReference type="GO" id="GO:0000214">
    <property type="term" value="C:tRNA-intron endonuclease complex"/>
    <property type="evidence" value="ECO:0007669"/>
    <property type="project" value="UniProtKB-UniRule"/>
</dbReference>
<dbReference type="AlphaFoldDB" id="A0A5C3PIQ9"/>
<reference evidence="8 9" key="1">
    <citation type="journal article" date="2019" name="Nat. Ecol. Evol.">
        <title>Megaphylogeny resolves global patterns of mushroom evolution.</title>
        <authorList>
            <person name="Varga T."/>
            <person name="Krizsan K."/>
            <person name="Foldi C."/>
            <person name="Dima B."/>
            <person name="Sanchez-Garcia M."/>
            <person name="Sanchez-Ramirez S."/>
            <person name="Szollosi G.J."/>
            <person name="Szarkandi J.G."/>
            <person name="Papp V."/>
            <person name="Albert L."/>
            <person name="Andreopoulos W."/>
            <person name="Angelini C."/>
            <person name="Antonin V."/>
            <person name="Barry K.W."/>
            <person name="Bougher N.L."/>
            <person name="Buchanan P."/>
            <person name="Buyck B."/>
            <person name="Bense V."/>
            <person name="Catcheside P."/>
            <person name="Chovatia M."/>
            <person name="Cooper J."/>
            <person name="Damon W."/>
            <person name="Desjardin D."/>
            <person name="Finy P."/>
            <person name="Geml J."/>
            <person name="Haridas S."/>
            <person name="Hughes K."/>
            <person name="Justo A."/>
            <person name="Karasinski D."/>
            <person name="Kautmanova I."/>
            <person name="Kiss B."/>
            <person name="Kocsube S."/>
            <person name="Kotiranta H."/>
            <person name="LaButti K.M."/>
            <person name="Lechner B.E."/>
            <person name="Liimatainen K."/>
            <person name="Lipzen A."/>
            <person name="Lukacs Z."/>
            <person name="Mihaltcheva S."/>
            <person name="Morgado L.N."/>
            <person name="Niskanen T."/>
            <person name="Noordeloos M.E."/>
            <person name="Ohm R.A."/>
            <person name="Ortiz-Santana B."/>
            <person name="Ovrebo C."/>
            <person name="Racz N."/>
            <person name="Riley R."/>
            <person name="Savchenko A."/>
            <person name="Shiryaev A."/>
            <person name="Soop K."/>
            <person name="Spirin V."/>
            <person name="Szebenyi C."/>
            <person name="Tomsovsky M."/>
            <person name="Tulloss R.E."/>
            <person name="Uehling J."/>
            <person name="Grigoriev I.V."/>
            <person name="Vagvolgyi C."/>
            <person name="Papp T."/>
            <person name="Martin F.M."/>
            <person name="Miettinen O."/>
            <person name="Hibbett D.S."/>
            <person name="Nagy L.G."/>
        </authorList>
    </citation>
    <scope>NUCLEOTIDE SEQUENCE [LARGE SCALE GENOMIC DNA]</scope>
    <source>
        <strain evidence="8 9">HHB13444</strain>
    </source>
</reference>
<dbReference type="GO" id="GO:0005737">
    <property type="term" value="C:cytoplasm"/>
    <property type="evidence" value="ECO:0007669"/>
    <property type="project" value="TreeGrafter"/>
</dbReference>
<name>A0A5C3PIQ9_9APHY</name>
<sequence length="392" mass="44349">MSLITPTRHKGSQKGGARRAENNRIYAHPLPLVFSAPEPHSKFGHVLGLFGPNTRLENPHCEGIFDPATRSVWVTNEKDSMILWRRGFFGKGNLSRSEPSWLARQINARKAAGKYMTSEEIREKRRAERKQFKMDRAAAIAKAAAEAEAAFAEGREAGPAFIPSGATWKPQPSSELSLPSEPPEDQSMDVAEELEPLEDVEHLQLTLQEAFFLIWNLDCLTVLDPHTHEPMSLREIWQTFQDVHCITPGLPVYAHRFDNPFLVNYAAYHYYRSLGWVVKGGIKFCVDLLLYKRGPVFHHAEFAIVVIPVYEDPADKESSPFNLPNADTFSWSWLSTINRVNAQVQKTLILTYVTIPAQSRVSADLLSSPACLAHYSVRDVVLRRFIPARMRD</sequence>